<keyword evidence="5" id="KW-1185">Reference proteome</keyword>
<evidence type="ECO:0000313" key="4">
    <source>
        <dbReference type="EMBL" id="NKC33032.1"/>
    </source>
</evidence>
<dbReference type="PANTHER" id="PTHR33619:SF3">
    <property type="entry name" value="POLYSACCHARIDE EXPORT PROTEIN GFCE-RELATED"/>
    <property type="match status" value="1"/>
</dbReference>
<dbReference type="RefSeq" id="WP_168033767.1">
    <property type="nucleotide sequence ID" value="NZ_JAAVNE010000036.1"/>
</dbReference>
<evidence type="ECO:0000256" key="1">
    <source>
        <dbReference type="ARBA" id="ARBA00022729"/>
    </source>
</evidence>
<comment type="caution">
    <text evidence="4">The sequence shown here is derived from an EMBL/GenBank/DDBJ whole genome shotgun (WGS) entry which is preliminary data.</text>
</comment>
<dbReference type="PANTHER" id="PTHR33619">
    <property type="entry name" value="POLYSACCHARIDE EXPORT PROTEIN GFCE-RELATED"/>
    <property type="match status" value="1"/>
</dbReference>
<sequence length="588" mass="62457">MFQTQCRPSAPFALRRLAGRALLLLALLGPGLAQAQVAPPGVPAAMTRGPSVGTLPSLLGNTDPITTSRAGSATAAEGGPIAVGPIGDPARVAGPATVVFGAALFTRAAASATDTPNPNYVIRPGDRISVTVWGFVEASVVGVVDPEGNLFLPQIGPIRMAGTRAGDVQRVVEAEVRRVYSQQVQVYAVLLNASQVGVFVAGYVRLPGRHLGAGSDSILDYLTRAGGVDPGRGSYRDIAINRGGRTVARVDLYRFLLTGQLPNITLQEGDTVVVAPQGAMVGADGAVRNNFLFEVSGRTMAGDELLRLASPLPSATNAVVRGTRNGQPFARYATVRELARLQLLDQDTVTFITDAPAPTVRVSIEGSRIGPSVLIADRDTTLCTLLDYVAVDPQLANPQGVFLLRPSVAAQQTRVINEAMDRLERQLFLTVSSTTGVAEIRAAEAQLVATYIQRARRTRPEGRLVVMDRGGRCANVRLEDGDVVVIPERVQTVLVSGEVAVPQAVVWRPNMRIPDYIRAAGGLAERGSEAQVMIRKASGELILEPEEGPAPGDELIALPRLDPKNFQITRDLLNLIFQSALSARVFMN</sequence>
<reference evidence="4 5" key="1">
    <citation type="submission" date="2020-03" db="EMBL/GenBank/DDBJ databases">
        <title>Roseomonas selenitidurans sp. nov. isolated from urban soil.</title>
        <authorList>
            <person name="Liu H."/>
        </authorList>
    </citation>
    <scope>NUCLEOTIDE SEQUENCE [LARGE SCALE GENOMIC DNA]</scope>
    <source>
        <strain evidence="4 5">BU-1</strain>
    </source>
</reference>
<dbReference type="EMBL" id="JAAVNE010000036">
    <property type="protein sequence ID" value="NKC33032.1"/>
    <property type="molecule type" value="Genomic_DNA"/>
</dbReference>
<dbReference type="Proteomes" id="UP000787635">
    <property type="component" value="Unassembled WGS sequence"/>
</dbReference>
<keyword evidence="1 2" id="KW-0732">Signal</keyword>
<evidence type="ECO:0000259" key="3">
    <source>
        <dbReference type="Pfam" id="PF02563"/>
    </source>
</evidence>
<organism evidence="4 5">
    <name type="scientific">Falsiroseomonas selenitidurans</name>
    <dbReference type="NCBI Taxonomy" id="2716335"/>
    <lineage>
        <taxon>Bacteria</taxon>
        <taxon>Pseudomonadati</taxon>
        <taxon>Pseudomonadota</taxon>
        <taxon>Alphaproteobacteria</taxon>
        <taxon>Acetobacterales</taxon>
        <taxon>Roseomonadaceae</taxon>
        <taxon>Falsiroseomonas</taxon>
    </lineage>
</organism>
<dbReference type="Gene3D" id="3.10.560.10">
    <property type="entry name" value="Outer membrane lipoprotein wza domain like"/>
    <property type="match status" value="2"/>
</dbReference>
<proteinExistence type="predicted"/>
<protein>
    <submittedName>
        <fullName evidence="4">Polysaccharide export protein</fullName>
    </submittedName>
</protein>
<evidence type="ECO:0000256" key="2">
    <source>
        <dbReference type="SAM" id="SignalP"/>
    </source>
</evidence>
<accession>A0ABX1E760</accession>
<evidence type="ECO:0000313" key="5">
    <source>
        <dbReference type="Proteomes" id="UP000787635"/>
    </source>
</evidence>
<name>A0ABX1E760_9PROT</name>
<feature type="chain" id="PRO_5047150728" evidence="2">
    <location>
        <begin position="36"/>
        <end position="588"/>
    </location>
</feature>
<dbReference type="InterPro" id="IPR049712">
    <property type="entry name" value="Poly_export"/>
</dbReference>
<dbReference type="Pfam" id="PF02563">
    <property type="entry name" value="Poly_export"/>
    <property type="match status" value="1"/>
</dbReference>
<gene>
    <name evidence="4" type="ORF">HEQ75_19355</name>
</gene>
<feature type="domain" description="Polysaccharide export protein N-terminal" evidence="3">
    <location>
        <begin position="116"/>
        <end position="187"/>
    </location>
</feature>
<feature type="signal peptide" evidence="2">
    <location>
        <begin position="1"/>
        <end position="35"/>
    </location>
</feature>
<dbReference type="InterPro" id="IPR003715">
    <property type="entry name" value="Poly_export_N"/>
</dbReference>